<proteinExistence type="predicted"/>
<dbReference type="InterPro" id="IPR019226">
    <property type="entry name" value="DUF2158"/>
</dbReference>
<protein>
    <submittedName>
        <fullName evidence="1">DUF2158 domain-containing protein</fullName>
    </submittedName>
</protein>
<evidence type="ECO:0000313" key="2">
    <source>
        <dbReference type="Proteomes" id="UP000618240"/>
    </source>
</evidence>
<name>A0ABS8A037_9FLAO</name>
<comment type="caution">
    <text evidence="1">The sequence shown here is derived from an EMBL/GenBank/DDBJ whole genome shotgun (WGS) entry which is preliminary data.</text>
</comment>
<gene>
    <name evidence="1" type="ORF">JI747_009170</name>
</gene>
<sequence>MAQSNFKVGDKVILKTGGPKMTIQEIITKDDIGFGASPELEINVVVANWFDINSDLKEAEFKEPQLEKVQNITDEYFKSE</sequence>
<dbReference type="Proteomes" id="UP000618240">
    <property type="component" value="Unassembled WGS sequence"/>
</dbReference>
<accession>A0ABS8A037</accession>
<dbReference type="RefSeq" id="WP_225687942.1">
    <property type="nucleotide sequence ID" value="NZ_JAERSE020000002.1"/>
</dbReference>
<dbReference type="Pfam" id="PF09926">
    <property type="entry name" value="DUF2158"/>
    <property type="match status" value="1"/>
</dbReference>
<organism evidence="1 2">
    <name type="scientific">Chryseobacterium tagetis</name>
    <dbReference type="NCBI Taxonomy" id="2801334"/>
    <lineage>
        <taxon>Bacteria</taxon>
        <taxon>Pseudomonadati</taxon>
        <taxon>Bacteroidota</taxon>
        <taxon>Flavobacteriia</taxon>
        <taxon>Flavobacteriales</taxon>
        <taxon>Weeksellaceae</taxon>
        <taxon>Chryseobacterium group</taxon>
        <taxon>Chryseobacterium</taxon>
    </lineage>
</organism>
<keyword evidence="2" id="KW-1185">Reference proteome</keyword>
<reference evidence="1 2" key="1">
    <citation type="submission" date="2021-09" db="EMBL/GenBank/DDBJ databases">
        <title>Genome sequencing and assembly of Chryseobacterium sp. RG1.</title>
        <authorList>
            <person name="Chhetri G."/>
        </authorList>
    </citation>
    <scope>NUCLEOTIDE SEQUENCE [LARGE SCALE GENOMIC DNA]</scope>
    <source>
        <strain evidence="1 2">RG1</strain>
    </source>
</reference>
<dbReference type="EMBL" id="JAERSE020000002">
    <property type="protein sequence ID" value="MCA6067344.1"/>
    <property type="molecule type" value="Genomic_DNA"/>
</dbReference>
<evidence type="ECO:0000313" key="1">
    <source>
        <dbReference type="EMBL" id="MCA6067344.1"/>
    </source>
</evidence>